<dbReference type="EMBL" id="JAGFPW010000022">
    <property type="protein sequence ID" value="MBO3796256.1"/>
    <property type="molecule type" value="Genomic_DNA"/>
</dbReference>
<organism evidence="1 2">
    <name type="scientific">Bacillus subtilis</name>
    <dbReference type="NCBI Taxonomy" id="1423"/>
    <lineage>
        <taxon>Bacteria</taxon>
        <taxon>Bacillati</taxon>
        <taxon>Bacillota</taxon>
        <taxon>Bacilli</taxon>
        <taxon>Bacillales</taxon>
        <taxon>Bacillaceae</taxon>
        <taxon>Bacillus</taxon>
    </lineage>
</organism>
<name>A0A8I1WFR1_BACIU</name>
<proteinExistence type="predicted"/>
<evidence type="ECO:0000313" key="2">
    <source>
        <dbReference type="Proteomes" id="UP000665181"/>
    </source>
</evidence>
<dbReference type="RefSeq" id="WP_208556674.1">
    <property type="nucleotide sequence ID" value="NZ_JAGFPW010000022.1"/>
</dbReference>
<accession>A0A8I1WFR1</accession>
<protein>
    <submittedName>
        <fullName evidence="1">Uncharacterized protein</fullName>
    </submittedName>
</protein>
<sequence>MKRTVDLTANREFMKIGNSRSESLVQRYLKKRIYPWSVEAEVRQNDLYSNGLLLTGNGSERKKQKESAAFENTCHCCGKWDSFHMTITKSTLCKSCEEMLDHSVVGNVPWRKQFG</sequence>
<reference evidence="1" key="1">
    <citation type="submission" date="2021-03" db="EMBL/GenBank/DDBJ databases">
        <title>Isolation of Bacillus subtilis from fermented food sample.</title>
        <authorList>
            <person name="Lakshmanan V."/>
            <person name="Athira K."/>
            <person name="Rajagopal K."/>
        </authorList>
    </citation>
    <scope>NUCLEOTIDE SEQUENCE</scope>
    <source>
        <strain evidence="1">S1</strain>
    </source>
</reference>
<dbReference type="AlphaFoldDB" id="A0A8I1WFR1"/>
<dbReference type="Proteomes" id="UP000665181">
    <property type="component" value="Unassembled WGS sequence"/>
</dbReference>
<gene>
    <name evidence="1" type="ORF">J5227_18520</name>
</gene>
<comment type="caution">
    <text evidence="1">The sequence shown here is derived from an EMBL/GenBank/DDBJ whole genome shotgun (WGS) entry which is preliminary data.</text>
</comment>
<evidence type="ECO:0000313" key="1">
    <source>
        <dbReference type="EMBL" id="MBO3796256.1"/>
    </source>
</evidence>